<dbReference type="Proteomes" id="UP001595548">
    <property type="component" value="Unassembled WGS sequence"/>
</dbReference>
<dbReference type="InterPro" id="IPR007227">
    <property type="entry name" value="Cell_shape_determining_MreD"/>
</dbReference>
<evidence type="ECO:0000256" key="6">
    <source>
        <dbReference type="ARBA" id="ARBA00022989"/>
    </source>
</evidence>
<evidence type="ECO:0000256" key="8">
    <source>
        <dbReference type="PIRNR" id="PIRNR018472"/>
    </source>
</evidence>
<comment type="similarity">
    <text evidence="2 8">Belongs to the MreD family.</text>
</comment>
<gene>
    <name evidence="10" type="primary">mreD</name>
    <name evidence="10" type="ORF">ACFOEB_01095</name>
</gene>
<comment type="caution">
    <text evidence="10">The sequence shown here is derived from an EMBL/GenBank/DDBJ whole genome shotgun (WGS) entry which is preliminary data.</text>
</comment>
<keyword evidence="4 9" id="KW-0812">Transmembrane</keyword>
<dbReference type="InterPro" id="IPR026034">
    <property type="entry name" value="MreD_proteobac"/>
</dbReference>
<evidence type="ECO:0000313" key="10">
    <source>
        <dbReference type="EMBL" id="MFC3153786.1"/>
    </source>
</evidence>
<organism evidence="10 11">
    <name type="scientific">Gilvimarinus japonicus</name>
    <dbReference type="NCBI Taxonomy" id="1796469"/>
    <lineage>
        <taxon>Bacteria</taxon>
        <taxon>Pseudomonadati</taxon>
        <taxon>Pseudomonadota</taxon>
        <taxon>Gammaproteobacteria</taxon>
        <taxon>Cellvibrionales</taxon>
        <taxon>Cellvibrionaceae</taxon>
        <taxon>Gilvimarinus</taxon>
    </lineage>
</organism>
<dbReference type="PIRSF" id="PIRSF018472">
    <property type="entry name" value="MreD_proteobac"/>
    <property type="match status" value="1"/>
</dbReference>
<keyword evidence="5 8" id="KW-0133">Cell shape</keyword>
<evidence type="ECO:0000256" key="4">
    <source>
        <dbReference type="ARBA" id="ARBA00022692"/>
    </source>
</evidence>
<evidence type="ECO:0000313" key="11">
    <source>
        <dbReference type="Proteomes" id="UP001595548"/>
    </source>
</evidence>
<dbReference type="NCBIfam" id="TIGR03426">
    <property type="entry name" value="shape_MreD"/>
    <property type="match status" value="1"/>
</dbReference>
<comment type="function">
    <text evidence="8">Involved in formation of the rod shape of the cell. May also contribute to regulation of formation of penicillin-binding proteins.</text>
</comment>
<evidence type="ECO:0000256" key="1">
    <source>
        <dbReference type="ARBA" id="ARBA00004651"/>
    </source>
</evidence>
<dbReference type="PANTHER" id="PTHR37484">
    <property type="entry name" value="ROD SHAPE-DETERMINING PROTEIN MRED"/>
    <property type="match status" value="1"/>
</dbReference>
<feature type="transmembrane region" description="Helical" evidence="9">
    <location>
        <begin position="6"/>
        <end position="26"/>
    </location>
</feature>
<sequence length="165" mass="18928">MWPDRFPVYVLVLLTLFVAILLDVYPLALEYRIFRPQFVLLVTIYWIYILPQSSSMALLVVLGVLLDVTVGSPLGQHPLMLTVVGYLCLRSYRRVRHFARWQESLWVLLLVACAQLLAYWVQALGGRAMDGFGFLLPAVASACCWPLLAMLFDGLRRHYRIARQV</sequence>
<feature type="transmembrane region" description="Helical" evidence="9">
    <location>
        <begin position="134"/>
        <end position="155"/>
    </location>
</feature>
<keyword evidence="3 8" id="KW-1003">Cell membrane</keyword>
<evidence type="ECO:0000256" key="5">
    <source>
        <dbReference type="ARBA" id="ARBA00022960"/>
    </source>
</evidence>
<keyword evidence="8" id="KW-0997">Cell inner membrane</keyword>
<reference evidence="11" key="1">
    <citation type="journal article" date="2019" name="Int. J. Syst. Evol. Microbiol.">
        <title>The Global Catalogue of Microorganisms (GCM) 10K type strain sequencing project: providing services to taxonomists for standard genome sequencing and annotation.</title>
        <authorList>
            <consortium name="The Broad Institute Genomics Platform"/>
            <consortium name="The Broad Institute Genome Sequencing Center for Infectious Disease"/>
            <person name="Wu L."/>
            <person name="Ma J."/>
        </authorList>
    </citation>
    <scope>NUCLEOTIDE SEQUENCE [LARGE SCALE GENOMIC DNA]</scope>
    <source>
        <strain evidence="11">KCTC 52141</strain>
    </source>
</reference>
<feature type="transmembrane region" description="Helical" evidence="9">
    <location>
        <begin position="104"/>
        <end position="122"/>
    </location>
</feature>
<dbReference type="PANTHER" id="PTHR37484:SF1">
    <property type="entry name" value="ROD SHAPE-DETERMINING PROTEIN MRED"/>
    <property type="match status" value="1"/>
</dbReference>
<name>A0ABV7HMD0_9GAMM</name>
<protein>
    <recommendedName>
        <fullName evidence="8">Rod shape-determining protein MreD</fullName>
    </recommendedName>
</protein>
<keyword evidence="7 8" id="KW-0472">Membrane</keyword>
<proteinExistence type="inferred from homology"/>
<keyword evidence="11" id="KW-1185">Reference proteome</keyword>
<dbReference type="Pfam" id="PF04093">
    <property type="entry name" value="MreD"/>
    <property type="match status" value="1"/>
</dbReference>
<evidence type="ECO:0000256" key="3">
    <source>
        <dbReference type="ARBA" id="ARBA00022475"/>
    </source>
</evidence>
<feature type="transmembrane region" description="Helical" evidence="9">
    <location>
        <begin position="38"/>
        <end position="62"/>
    </location>
</feature>
<dbReference type="EMBL" id="JBHRTL010000001">
    <property type="protein sequence ID" value="MFC3153786.1"/>
    <property type="molecule type" value="Genomic_DNA"/>
</dbReference>
<dbReference type="RefSeq" id="WP_339616451.1">
    <property type="nucleotide sequence ID" value="NZ_AP031500.1"/>
</dbReference>
<accession>A0ABV7HMD0</accession>
<evidence type="ECO:0000256" key="9">
    <source>
        <dbReference type="SAM" id="Phobius"/>
    </source>
</evidence>
<evidence type="ECO:0000256" key="2">
    <source>
        <dbReference type="ARBA" id="ARBA00007776"/>
    </source>
</evidence>
<comment type="subcellular location">
    <subcellularLocation>
        <location evidence="8">Cell inner membrane</location>
    </subcellularLocation>
    <subcellularLocation>
        <location evidence="1">Cell membrane</location>
        <topology evidence="1">Multi-pass membrane protein</topology>
    </subcellularLocation>
</comment>
<keyword evidence="6 9" id="KW-1133">Transmembrane helix</keyword>
<evidence type="ECO:0000256" key="7">
    <source>
        <dbReference type="ARBA" id="ARBA00023136"/>
    </source>
</evidence>